<dbReference type="AlphaFoldDB" id="A0AAJ0A8I7"/>
<dbReference type="InterPro" id="IPR011009">
    <property type="entry name" value="Kinase-like_dom_sf"/>
</dbReference>
<proteinExistence type="predicted"/>
<evidence type="ECO:0000313" key="3">
    <source>
        <dbReference type="Proteomes" id="UP001224890"/>
    </source>
</evidence>
<evidence type="ECO:0000259" key="1">
    <source>
        <dbReference type="Pfam" id="PF01636"/>
    </source>
</evidence>
<dbReference type="SUPFAM" id="SSF56112">
    <property type="entry name" value="Protein kinase-like (PK-like)"/>
    <property type="match status" value="1"/>
</dbReference>
<gene>
    <name evidence="2" type="ORF">BDP55DRAFT_568282</name>
</gene>
<dbReference type="RefSeq" id="XP_060421741.1">
    <property type="nucleotide sequence ID" value="XM_060570668.1"/>
</dbReference>
<dbReference type="Pfam" id="PF01636">
    <property type="entry name" value="APH"/>
    <property type="match status" value="1"/>
</dbReference>
<protein>
    <recommendedName>
        <fullName evidence="1">Aminoglycoside phosphotransferase domain-containing protein</fullName>
    </recommendedName>
</protein>
<dbReference type="EMBL" id="JAHMHR010000110">
    <property type="protein sequence ID" value="KAK1656977.1"/>
    <property type="molecule type" value="Genomic_DNA"/>
</dbReference>
<sequence length="308" mass="35064">MDISIYAAGVEGIDSLSTHQIDNFFARHSPVTKDDCHNMAEIITGGPVSPTPVQGETSYTVAADIVPAKVIQFRQLMLDLDVINRARQTYRSFVPSCEERSKLAHLYVYEMDLVPGVALSRFQHQLFAPRMKQQLLRTVQDLARFVNAYPYSLGLPERFRQKLGEIRQSLPLLFRPEYIMVINHDDLLEMNIHVDEETGQITGIVDWTDAKIAPFGTSLWGLETLLGIQTSSSWLFHPDHHYFRQKFWETFYGVTGEVLDIDRQAIEIGRMFGLFRAYGFNGAPENKEAKPLKEGDHGLVYLEALCLP</sequence>
<dbReference type="GeneID" id="85455194"/>
<evidence type="ECO:0000313" key="2">
    <source>
        <dbReference type="EMBL" id="KAK1656977.1"/>
    </source>
</evidence>
<reference evidence="2" key="1">
    <citation type="submission" date="2021-06" db="EMBL/GenBank/DDBJ databases">
        <title>Comparative genomics, transcriptomics and evolutionary studies reveal genomic signatures of adaptation to plant cell wall in hemibiotrophic fungi.</title>
        <authorList>
            <consortium name="DOE Joint Genome Institute"/>
            <person name="Baroncelli R."/>
            <person name="Diaz J.F."/>
            <person name="Benocci T."/>
            <person name="Peng M."/>
            <person name="Battaglia E."/>
            <person name="Haridas S."/>
            <person name="Andreopoulos W."/>
            <person name="Labutti K."/>
            <person name="Pangilinan J."/>
            <person name="Floch G.L."/>
            <person name="Makela M.R."/>
            <person name="Henrissat B."/>
            <person name="Grigoriev I.V."/>
            <person name="Crouch J.A."/>
            <person name="De Vries R.P."/>
            <person name="Sukno S.A."/>
            <person name="Thon M.R."/>
        </authorList>
    </citation>
    <scope>NUCLEOTIDE SEQUENCE</scope>
    <source>
        <strain evidence="2">CBS 193.32</strain>
    </source>
</reference>
<accession>A0AAJ0A8I7</accession>
<name>A0AAJ0A8I7_9PEZI</name>
<dbReference type="Gene3D" id="3.90.1200.10">
    <property type="match status" value="1"/>
</dbReference>
<organism evidence="2 3">
    <name type="scientific">Colletotrichum godetiae</name>
    <dbReference type="NCBI Taxonomy" id="1209918"/>
    <lineage>
        <taxon>Eukaryota</taxon>
        <taxon>Fungi</taxon>
        <taxon>Dikarya</taxon>
        <taxon>Ascomycota</taxon>
        <taxon>Pezizomycotina</taxon>
        <taxon>Sordariomycetes</taxon>
        <taxon>Hypocreomycetidae</taxon>
        <taxon>Glomerellales</taxon>
        <taxon>Glomerellaceae</taxon>
        <taxon>Colletotrichum</taxon>
        <taxon>Colletotrichum acutatum species complex</taxon>
    </lineage>
</organism>
<feature type="domain" description="Aminoglycoside phosphotransferase" evidence="1">
    <location>
        <begin position="155"/>
        <end position="220"/>
    </location>
</feature>
<dbReference type="InterPro" id="IPR002575">
    <property type="entry name" value="Aminoglycoside_PTrfase"/>
</dbReference>
<comment type="caution">
    <text evidence="2">The sequence shown here is derived from an EMBL/GenBank/DDBJ whole genome shotgun (WGS) entry which is preliminary data.</text>
</comment>
<dbReference type="Proteomes" id="UP001224890">
    <property type="component" value="Unassembled WGS sequence"/>
</dbReference>
<keyword evidence="3" id="KW-1185">Reference proteome</keyword>